<dbReference type="EMBL" id="JACEZS010000002">
    <property type="protein sequence ID" value="MBA5604448.1"/>
    <property type="molecule type" value="Genomic_DNA"/>
</dbReference>
<evidence type="ECO:0000313" key="3">
    <source>
        <dbReference type="Proteomes" id="UP000566711"/>
    </source>
</evidence>
<proteinExistence type="predicted"/>
<keyword evidence="3" id="KW-1185">Reference proteome</keyword>
<feature type="transmembrane region" description="Helical" evidence="1">
    <location>
        <begin position="46"/>
        <end position="66"/>
    </location>
</feature>
<feature type="transmembrane region" description="Helical" evidence="1">
    <location>
        <begin position="86"/>
        <end position="108"/>
    </location>
</feature>
<gene>
    <name evidence="2" type="ORF">H3H36_03615</name>
</gene>
<sequence>MKLPQFVGICDFFILASWYPVPFDPSRPVAAGGEVGMRSIFDCNRVQFLGAALIIWAALVVLYALIYFSSNIFFGTGDGRWDTYGLVVAILSLPYAIAMLLVNIFCVFRGEEGYD</sequence>
<organism evidence="2 3">
    <name type="scientific">Rugamonas fusca</name>
    <dbReference type="NCBI Taxonomy" id="2758568"/>
    <lineage>
        <taxon>Bacteria</taxon>
        <taxon>Pseudomonadati</taxon>
        <taxon>Pseudomonadota</taxon>
        <taxon>Betaproteobacteria</taxon>
        <taxon>Burkholderiales</taxon>
        <taxon>Oxalobacteraceae</taxon>
        <taxon>Telluria group</taxon>
        <taxon>Rugamonas</taxon>
    </lineage>
</organism>
<evidence type="ECO:0000256" key="1">
    <source>
        <dbReference type="SAM" id="Phobius"/>
    </source>
</evidence>
<keyword evidence="1" id="KW-0812">Transmembrane</keyword>
<protein>
    <submittedName>
        <fullName evidence="2">Uncharacterized protein</fullName>
    </submittedName>
</protein>
<keyword evidence="1" id="KW-0472">Membrane</keyword>
<comment type="caution">
    <text evidence="2">The sequence shown here is derived from an EMBL/GenBank/DDBJ whole genome shotgun (WGS) entry which is preliminary data.</text>
</comment>
<name>A0A7W2EEH1_9BURK</name>
<keyword evidence="1" id="KW-1133">Transmembrane helix</keyword>
<accession>A0A7W2EEH1</accession>
<reference evidence="2 3" key="1">
    <citation type="submission" date="2020-07" db="EMBL/GenBank/DDBJ databases">
        <title>Novel species isolated from subtropical streams in China.</title>
        <authorList>
            <person name="Lu H."/>
        </authorList>
    </citation>
    <scope>NUCLEOTIDE SEQUENCE [LARGE SCALE GENOMIC DNA]</scope>
    <source>
        <strain evidence="2 3">FT3S</strain>
    </source>
</reference>
<dbReference type="Proteomes" id="UP000566711">
    <property type="component" value="Unassembled WGS sequence"/>
</dbReference>
<evidence type="ECO:0000313" key="2">
    <source>
        <dbReference type="EMBL" id="MBA5604448.1"/>
    </source>
</evidence>
<dbReference type="RefSeq" id="WP_182214175.1">
    <property type="nucleotide sequence ID" value="NZ_JACEZS010000002.1"/>
</dbReference>
<dbReference type="AlphaFoldDB" id="A0A7W2EEH1"/>